<dbReference type="AlphaFoldDB" id="A0AAD9SRP2"/>
<evidence type="ECO:0000256" key="2">
    <source>
        <dbReference type="ARBA" id="ARBA00022448"/>
    </source>
</evidence>
<feature type="transmembrane region" description="Helical" evidence="8">
    <location>
        <begin position="116"/>
        <end position="136"/>
    </location>
</feature>
<dbReference type="InterPro" id="IPR005828">
    <property type="entry name" value="MFS_sugar_transport-like"/>
</dbReference>
<feature type="domain" description="Major facilitator superfamily (MFS) profile" evidence="9">
    <location>
        <begin position="58"/>
        <end position="540"/>
    </location>
</feature>
<sequence>METLPEPTITAHRRTYGGNNAFHNFANDYSHIQDPNLRRRLALSEIDKTPFGSYHVRAVLIAGVGFFIDSYEIFAINLITIFLGMVFWQGSPEDSRNGFGGNNGHLPTSVNQALKASTSAGIVIGQILFGWLADFLGRRKMYGVELGIILVATMNFALASPSQSMNSTALLTLHRVIMGVGIGGDYPLSSVITSEYAPTRFRGGMMASVFSMQGFGQLLAAIVALVVTVAFKESFIGVADVSECDTNCQIAADRCWRIIVGVGALPAVFALYYRITIPETPRYTFDVVHDVEKADSDINSFLSKSKGEIDTVRQARLLKVAGPSLTTPAASWRDLGSYFGRWKNMKVLLGTTLSWFFLDLAFYGLGLNNSIVLSATGYVNGETLYHKLYNNAVGLIILSVAGALPGYLAAVFTIDTIGRKPLQIGGFLVLTVLFCILGFAYHHLKAGSMFALYIISMFFFNLGPNTTTFIVPGECFPTRYRASGHGLSAAAGKIGAIIAQIISLPLMTKDGGARLDILLQIFALFMLCGLFTSFLIPETKGLTLEELAGEPPTSYNSGRNGSISFDSVPKHRWNPFGGGKPAGFNYSRSRGMKRTWRRSPTVGSMSSPEMAAAAVTSDPETCKPAPVRREWWRKARRQGSGGRSQSGDFGMSSSTSSTRMIGVDPPISPPPGSVPAWNAGWGRIDRGAAPDQFIRLQDVGGLME</sequence>
<name>A0AAD9SRP2_PHOAM</name>
<feature type="compositionally biased region" description="Low complexity" evidence="7">
    <location>
        <begin position="645"/>
        <end position="659"/>
    </location>
</feature>
<dbReference type="GO" id="GO:0006817">
    <property type="term" value="P:phosphate ion transport"/>
    <property type="evidence" value="ECO:0007669"/>
    <property type="project" value="UniProtKB-KW"/>
</dbReference>
<feature type="transmembrane region" description="Helical" evidence="8">
    <location>
        <begin position="484"/>
        <end position="505"/>
    </location>
</feature>
<evidence type="ECO:0000256" key="6">
    <source>
        <dbReference type="ARBA" id="ARBA00023136"/>
    </source>
</evidence>
<dbReference type="NCBIfam" id="TIGR00887">
    <property type="entry name" value="2A0109"/>
    <property type="match status" value="1"/>
</dbReference>
<comment type="subcellular location">
    <subcellularLocation>
        <location evidence="1">Membrane</location>
        <topology evidence="1">Multi-pass membrane protein</topology>
    </subcellularLocation>
</comment>
<dbReference type="PANTHER" id="PTHR24064">
    <property type="entry name" value="SOLUTE CARRIER FAMILY 22 MEMBER"/>
    <property type="match status" value="1"/>
</dbReference>
<feature type="transmembrane region" description="Helical" evidence="8">
    <location>
        <begin position="388"/>
        <end position="412"/>
    </location>
</feature>
<feature type="transmembrane region" description="Helical" evidence="8">
    <location>
        <begin position="517"/>
        <end position="536"/>
    </location>
</feature>
<keyword evidence="11" id="KW-1185">Reference proteome</keyword>
<proteinExistence type="predicted"/>
<comment type="caution">
    <text evidence="10">The sequence shown here is derived from an EMBL/GenBank/DDBJ whole genome shotgun (WGS) entry which is preliminary data.</text>
</comment>
<gene>
    <name evidence="10" type="ORF">N8I77_001238</name>
</gene>
<dbReference type="PROSITE" id="PS50850">
    <property type="entry name" value="MFS"/>
    <property type="match status" value="1"/>
</dbReference>
<dbReference type="Gene3D" id="1.20.1250.20">
    <property type="entry name" value="MFS general substrate transporter like domains"/>
    <property type="match status" value="2"/>
</dbReference>
<evidence type="ECO:0000259" key="9">
    <source>
        <dbReference type="PROSITE" id="PS50850"/>
    </source>
</evidence>
<protein>
    <recommendedName>
        <fullName evidence="9">Major facilitator superfamily (MFS) profile domain-containing protein</fullName>
    </recommendedName>
</protein>
<dbReference type="InterPro" id="IPR005829">
    <property type="entry name" value="Sugar_transporter_CS"/>
</dbReference>
<feature type="transmembrane region" description="Helical" evidence="8">
    <location>
        <begin position="424"/>
        <end position="444"/>
    </location>
</feature>
<keyword evidence="6 8" id="KW-0472">Membrane</keyword>
<feature type="transmembrane region" description="Helical" evidence="8">
    <location>
        <begin position="209"/>
        <end position="231"/>
    </location>
</feature>
<dbReference type="GO" id="GO:0016020">
    <property type="term" value="C:membrane"/>
    <property type="evidence" value="ECO:0007669"/>
    <property type="project" value="UniProtKB-SubCell"/>
</dbReference>
<organism evidence="10 11">
    <name type="scientific">Phomopsis amygdali</name>
    <name type="common">Fusicoccum amygdali</name>
    <dbReference type="NCBI Taxonomy" id="1214568"/>
    <lineage>
        <taxon>Eukaryota</taxon>
        <taxon>Fungi</taxon>
        <taxon>Dikarya</taxon>
        <taxon>Ascomycota</taxon>
        <taxon>Pezizomycotina</taxon>
        <taxon>Sordariomycetes</taxon>
        <taxon>Sordariomycetidae</taxon>
        <taxon>Diaporthales</taxon>
        <taxon>Diaporthaceae</taxon>
        <taxon>Diaporthe</taxon>
    </lineage>
</organism>
<feature type="transmembrane region" description="Helical" evidence="8">
    <location>
        <begin position="256"/>
        <end position="273"/>
    </location>
</feature>
<keyword evidence="2" id="KW-0813">Transport</keyword>
<evidence type="ECO:0000313" key="10">
    <source>
        <dbReference type="EMBL" id="KAK2614407.1"/>
    </source>
</evidence>
<evidence type="ECO:0000256" key="1">
    <source>
        <dbReference type="ARBA" id="ARBA00004141"/>
    </source>
</evidence>
<dbReference type="EMBL" id="JAUJFL010000001">
    <property type="protein sequence ID" value="KAK2614407.1"/>
    <property type="molecule type" value="Genomic_DNA"/>
</dbReference>
<keyword evidence="4 8" id="KW-0812">Transmembrane</keyword>
<dbReference type="InterPro" id="IPR020846">
    <property type="entry name" value="MFS_dom"/>
</dbReference>
<dbReference type="SUPFAM" id="SSF103473">
    <property type="entry name" value="MFS general substrate transporter"/>
    <property type="match status" value="1"/>
</dbReference>
<feature type="transmembrane region" description="Helical" evidence="8">
    <location>
        <begin position="450"/>
        <end position="472"/>
    </location>
</feature>
<evidence type="ECO:0000256" key="4">
    <source>
        <dbReference type="ARBA" id="ARBA00022692"/>
    </source>
</evidence>
<evidence type="ECO:0000256" key="8">
    <source>
        <dbReference type="SAM" id="Phobius"/>
    </source>
</evidence>
<keyword evidence="5 8" id="KW-1133">Transmembrane helix</keyword>
<dbReference type="Proteomes" id="UP001265746">
    <property type="component" value="Unassembled WGS sequence"/>
</dbReference>
<dbReference type="InterPro" id="IPR036259">
    <property type="entry name" value="MFS_trans_sf"/>
</dbReference>
<keyword evidence="3" id="KW-0592">Phosphate transport</keyword>
<dbReference type="GO" id="GO:0005315">
    <property type="term" value="F:phosphate transmembrane transporter activity"/>
    <property type="evidence" value="ECO:0007669"/>
    <property type="project" value="InterPro"/>
</dbReference>
<reference evidence="10" key="1">
    <citation type="submission" date="2023-06" db="EMBL/GenBank/DDBJ databases">
        <authorList>
            <person name="Noh H."/>
        </authorList>
    </citation>
    <scope>NUCLEOTIDE SEQUENCE</scope>
    <source>
        <strain evidence="10">DUCC20226</strain>
    </source>
</reference>
<dbReference type="Pfam" id="PF00083">
    <property type="entry name" value="Sugar_tr"/>
    <property type="match status" value="1"/>
</dbReference>
<feature type="transmembrane region" description="Helical" evidence="8">
    <location>
        <begin position="347"/>
        <end position="368"/>
    </location>
</feature>
<evidence type="ECO:0000256" key="5">
    <source>
        <dbReference type="ARBA" id="ARBA00022989"/>
    </source>
</evidence>
<evidence type="ECO:0000256" key="7">
    <source>
        <dbReference type="SAM" id="MobiDB-lite"/>
    </source>
</evidence>
<dbReference type="CDD" id="cd17364">
    <property type="entry name" value="MFS_PhT"/>
    <property type="match status" value="1"/>
</dbReference>
<feature type="transmembrane region" description="Helical" evidence="8">
    <location>
        <begin position="58"/>
        <end position="88"/>
    </location>
</feature>
<dbReference type="PROSITE" id="PS00217">
    <property type="entry name" value="SUGAR_TRANSPORT_2"/>
    <property type="match status" value="1"/>
</dbReference>
<evidence type="ECO:0000256" key="3">
    <source>
        <dbReference type="ARBA" id="ARBA00022592"/>
    </source>
</evidence>
<accession>A0AAD9SRP2</accession>
<evidence type="ECO:0000313" key="11">
    <source>
        <dbReference type="Proteomes" id="UP001265746"/>
    </source>
</evidence>
<feature type="transmembrane region" description="Helical" evidence="8">
    <location>
        <begin position="143"/>
        <end position="162"/>
    </location>
</feature>
<dbReference type="InterPro" id="IPR004738">
    <property type="entry name" value="Phos_permease"/>
</dbReference>
<feature type="region of interest" description="Disordered" evidence="7">
    <location>
        <begin position="635"/>
        <end position="659"/>
    </location>
</feature>